<comment type="caution">
    <text evidence="2">The sequence shown here is derived from an EMBL/GenBank/DDBJ whole genome shotgun (WGS) entry which is preliminary data.</text>
</comment>
<feature type="region of interest" description="Disordered" evidence="1">
    <location>
        <begin position="46"/>
        <end position="67"/>
    </location>
</feature>
<dbReference type="OrthoDB" id="10429280at2759"/>
<accession>A0A015IIU6</accession>
<gene>
    <name evidence="2" type="ORF">RirG_238520</name>
</gene>
<name>A0A015IIU6_RHIIW</name>
<evidence type="ECO:0000313" key="2">
    <source>
        <dbReference type="EMBL" id="EXX54020.1"/>
    </source>
</evidence>
<keyword evidence="3" id="KW-1185">Reference proteome</keyword>
<evidence type="ECO:0000313" key="3">
    <source>
        <dbReference type="Proteomes" id="UP000022910"/>
    </source>
</evidence>
<dbReference type="AlphaFoldDB" id="A0A015IIU6"/>
<reference evidence="2 3" key="1">
    <citation type="submission" date="2014-02" db="EMBL/GenBank/DDBJ databases">
        <title>Single nucleus genome sequencing reveals high similarity among nuclei of an endomycorrhizal fungus.</title>
        <authorList>
            <person name="Lin K."/>
            <person name="Geurts R."/>
            <person name="Zhang Z."/>
            <person name="Limpens E."/>
            <person name="Saunders D.G."/>
            <person name="Mu D."/>
            <person name="Pang E."/>
            <person name="Cao H."/>
            <person name="Cha H."/>
            <person name="Lin T."/>
            <person name="Zhou Q."/>
            <person name="Shang Y."/>
            <person name="Li Y."/>
            <person name="Ivanov S."/>
            <person name="Sharma T."/>
            <person name="Velzen R.V."/>
            <person name="Ruijter N.D."/>
            <person name="Aanen D.K."/>
            <person name="Win J."/>
            <person name="Kamoun S."/>
            <person name="Bisseling T."/>
            <person name="Huang S."/>
        </authorList>
    </citation>
    <scope>NUCLEOTIDE SEQUENCE [LARGE SCALE GENOMIC DNA]</scope>
    <source>
        <strain evidence="3">DAOM197198w</strain>
    </source>
</reference>
<dbReference type="Proteomes" id="UP000022910">
    <property type="component" value="Unassembled WGS sequence"/>
</dbReference>
<sequence length="178" mass="20185">MEYGGAESLRKLINLQEIRLDFNNSEIQDHKGLFFNRARLIGEASHHRENKMSNLNKDTKETEEPKGREFNTYNTKVNSATSLYGEIIGQEKIPELSIKSSRVCTQAQTRYEVNESMACIVPDIWKLVSEHKAKAEFDTGVRSDDKIGELSQCIKGDCSNAKYLSGIYNSENSSKNLK</sequence>
<dbReference type="HOGENOM" id="CLU_1511390_0_0_1"/>
<proteinExistence type="predicted"/>
<organism evidence="2 3">
    <name type="scientific">Rhizophagus irregularis (strain DAOM 197198w)</name>
    <name type="common">Glomus intraradices</name>
    <dbReference type="NCBI Taxonomy" id="1432141"/>
    <lineage>
        <taxon>Eukaryota</taxon>
        <taxon>Fungi</taxon>
        <taxon>Fungi incertae sedis</taxon>
        <taxon>Mucoromycota</taxon>
        <taxon>Glomeromycotina</taxon>
        <taxon>Glomeromycetes</taxon>
        <taxon>Glomerales</taxon>
        <taxon>Glomeraceae</taxon>
        <taxon>Rhizophagus</taxon>
    </lineage>
</organism>
<evidence type="ECO:0000256" key="1">
    <source>
        <dbReference type="SAM" id="MobiDB-lite"/>
    </source>
</evidence>
<dbReference type="EMBL" id="JEMT01028657">
    <property type="protein sequence ID" value="EXX54020.1"/>
    <property type="molecule type" value="Genomic_DNA"/>
</dbReference>
<protein>
    <submittedName>
        <fullName evidence="2">Uncharacterized protein</fullName>
    </submittedName>
</protein>